<dbReference type="EMBL" id="BAUL01000041">
    <property type="protein sequence ID" value="GAD92980.1"/>
    <property type="molecule type" value="Genomic_DNA"/>
</dbReference>
<comment type="caution">
    <text evidence="3">The sequence shown here is derived from an EMBL/GenBank/DDBJ whole genome shotgun (WGS) entry which is preliminary data.</text>
</comment>
<evidence type="ECO:0000259" key="2">
    <source>
        <dbReference type="Pfam" id="PF13391"/>
    </source>
</evidence>
<dbReference type="Pfam" id="PF13391">
    <property type="entry name" value="HNH_2"/>
    <property type="match status" value="1"/>
</dbReference>
<dbReference type="Proteomes" id="UP000018001">
    <property type="component" value="Unassembled WGS sequence"/>
</dbReference>
<evidence type="ECO:0000256" key="1">
    <source>
        <dbReference type="SAM" id="MobiDB-lite"/>
    </source>
</evidence>
<evidence type="ECO:0000313" key="3">
    <source>
        <dbReference type="EMBL" id="GAD92980.1"/>
    </source>
</evidence>
<sequence length="349" mass="39898">MAEDEFRDENRQRLIARLESILSDSEEGFLLPPGTWAALWLSDIEKLSTIVTIAMDKPDIIWTAVIQDYVVMERILKPWNQRLRTSRSGTITPTRIDTIDEDDQDDRTIGSSSSDSGESNSSLKRSEAAKESCLIRDSRACVLTHAGEPLEVAHIYPYSMNSPYPMNTLHRDQYFWFPLGMFWTEEQISRWKSAISTEQSTEVLPNLMSLCPNAHAYWDKTLLALKPLDVSQDGASMDVQFFWLRPCNRLPSVRLTTRPCLSDDSTSPINNVKLFDHVTDRVIHSGDIITLRTDDPQLRPLPRKDLLEMQWFLHRLTALSGGAEAPFYCNDPEDDDSYDEIGDSDIDEY</sequence>
<feature type="region of interest" description="Disordered" evidence="1">
    <location>
        <begin position="93"/>
        <end position="124"/>
    </location>
</feature>
<feature type="region of interest" description="Disordered" evidence="1">
    <location>
        <begin position="329"/>
        <end position="349"/>
    </location>
</feature>
<protein>
    <recommendedName>
        <fullName evidence="2">HNH nuclease domain-containing protein</fullName>
    </recommendedName>
</protein>
<dbReference type="OrthoDB" id="5416097at2759"/>
<dbReference type="InterPro" id="IPR003615">
    <property type="entry name" value="HNH_nuc"/>
</dbReference>
<dbReference type="InParanoid" id="V5HTV2"/>
<feature type="domain" description="HNH nuclease" evidence="2">
    <location>
        <begin position="141"/>
        <end position="225"/>
    </location>
</feature>
<reference evidence="4" key="1">
    <citation type="journal article" date="2014" name="Genome Announc.">
        <title>Draft genome sequence of the formaldehyde-resistant fungus Byssochlamys spectabilis No. 5 (anamorph Paecilomyces variotii No. 5) (NBRC109023).</title>
        <authorList>
            <person name="Oka T."/>
            <person name="Ekino K."/>
            <person name="Fukuda K."/>
            <person name="Nomura Y."/>
        </authorList>
    </citation>
    <scope>NUCLEOTIDE SEQUENCE [LARGE SCALE GENOMIC DNA]</scope>
    <source>
        <strain evidence="4">No. 5 / NBRC 109023</strain>
    </source>
</reference>
<dbReference type="AlphaFoldDB" id="V5HTV2"/>
<dbReference type="HOGENOM" id="CLU_039755_3_0_1"/>
<proteinExistence type="predicted"/>
<feature type="compositionally biased region" description="Acidic residues" evidence="1">
    <location>
        <begin position="331"/>
        <end position="349"/>
    </location>
</feature>
<organism evidence="3 4">
    <name type="scientific">Byssochlamys spectabilis (strain No. 5 / NBRC 109023)</name>
    <name type="common">Paecilomyces variotii</name>
    <dbReference type="NCBI Taxonomy" id="1356009"/>
    <lineage>
        <taxon>Eukaryota</taxon>
        <taxon>Fungi</taxon>
        <taxon>Dikarya</taxon>
        <taxon>Ascomycota</taxon>
        <taxon>Pezizomycotina</taxon>
        <taxon>Eurotiomycetes</taxon>
        <taxon>Eurotiomycetidae</taxon>
        <taxon>Eurotiales</taxon>
        <taxon>Thermoascaceae</taxon>
        <taxon>Paecilomyces</taxon>
    </lineage>
</organism>
<name>V5HTV2_BYSSN</name>
<evidence type="ECO:0000313" key="4">
    <source>
        <dbReference type="Proteomes" id="UP000018001"/>
    </source>
</evidence>
<dbReference type="eggNOG" id="ENOG502S620">
    <property type="taxonomic scope" value="Eukaryota"/>
</dbReference>
<gene>
    <name evidence="3" type="ORF">PVAR5_1580</name>
</gene>
<accession>V5HTV2</accession>
<feature type="compositionally biased region" description="Low complexity" evidence="1">
    <location>
        <begin position="109"/>
        <end position="122"/>
    </location>
</feature>
<keyword evidence="4" id="KW-1185">Reference proteome</keyword>